<name>A0A0F9PA88_9ZZZZ</name>
<sequence length="146" mass="16851">MGHHNEPKSEEDLLLAVADLFDEVTEEDIEEIDAALIEYGYDPEEVGRQMRMVAERALGDSPLNWRNQARQEIQRERERIESLTSQAINKTRAEILARASELLELAKAIHKKPALAHFRNFEEMTEQDLADLVEELEHLLSEQDQS</sequence>
<comment type="caution">
    <text evidence="1">The sequence shown here is derived from an EMBL/GenBank/DDBJ whole genome shotgun (WGS) entry which is preliminary data.</text>
</comment>
<proteinExistence type="predicted"/>
<evidence type="ECO:0000313" key="1">
    <source>
        <dbReference type="EMBL" id="KKN21382.1"/>
    </source>
</evidence>
<dbReference type="EMBL" id="LAZR01003152">
    <property type="protein sequence ID" value="KKN21382.1"/>
    <property type="molecule type" value="Genomic_DNA"/>
</dbReference>
<protein>
    <submittedName>
        <fullName evidence="1">Uncharacterized protein</fullName>
    </submittedName>
</protein>
<organism evidence="1">
    <name type="scientific">marine sediment metagenome</name>
    <dbReference type="NCBI Taxonomy" id="412755"/>
    <lineage>
        <taxon>unclassified sequences</taxon>
        <taxon>metagenomes</taxon>
        <taxon>ecological metagenomes</taxon>
    </lineage>
</organism>
<accession>A0A0F9PA88</accession>
<reference evidence="1" key="1">
    <citation type="journal article" date="2015" name="Nature">
        <title>Complex archaea that bridge the gap between prokaryotes and eukaryotes.</title>
        <authorList>
            <person name="Spang A."/>
            <person name="Saw J.H."/>
            <person name="Jorgensen S.L."/>
            <person name="Zaremba-Niedzwiedzka K."/>
            <person name="Martijn J."/>
            <person name="Lind A.E."/>
            <person name="van Eijk R."/>
            <person name="Schleper C."/>
            <person name="Guy L."/>
            <person name="Ettema T.J."/>
        </authorList>
    </citation>
    <scope>NUCLEOTIDE SEQUENCE</scope>
</reference>
<gene>
    <name evidence="1" type="ORF">LCGC14_0925990</name>
</gene>
<dbReference type="AlphaFoldDB" id="A0A0F9PA88"/>